<dbReference type="InterPro" id="IPR005828">
    <property type="entry name" value="MFS_sugar_transport-like"/>
</dbReference>
<dbReference type="OrthoDB" id="2241241at2759"/>
<dbReference type="NCBIfam" id="TIGR00879">
    <property type="entry name" value="SP"/>
    <property type="match status" value="1"/>
</dbReference>
<evidence type="ECO:0000313" key="12">
    <source>
        <dbReference type="EMBL" id="KZV99278.1"/>
    </source>
</evidence>
<dbReference type="InParanoid" id="A0A165MHL8"/>
<dbReference type="InterPro" id="IPR020846">
    <property type="entry name" value="MFS_dom"/>
</dbReference>
<dbReference type="InterPro" id="IPR003663">
    <property type="entry name" value="Sugar/inositol_transpt"/>
</dbReference>
<organism evidence="12 13">
    <name type="scientific">Exidia glandulosa HHB12029</name>
    <dbReference type="NCBI Taxonomy" id="1314781"/>
    <lineage>
        <taxon>Eukaryota</taxon>
        <taxon>Fungi</taxon>
        <taxon>Dikarya</taxon>
        <taxon>Basidiomycota</taxon>
        <taxon>Agaricomycotina</taxon>
        <taxon>Agaricomycetes</taxon>
        <taxon>Auriculariales</taxon>
        <taxon>Exidiaceae</taxon>
        <taxon>Exidia</taxon>
    </lineage>
</organism>
<protein>
    <submittedName>
        <fullName evidence="12">General substrate transporter</fullName>
    </submittedName>
</protein>
<keyword evidence="5 10" id="KW-1133">Transmembrane helix</keyword>
<dbReference type="AlphaFoldDB" id="A0A165MHL8"/>
<dbReference type="InterPro" id="IPR036259">
    <property type="entry name" value="MFS_trans_sf"/>
</dbReference>
<comment type="similarity">
    <text evidence="2 8">Belongs to the major facilitator superfamily. Sugar transporter (TC 2.A.1.1) family.</text>
</comment>
<dbReference type="InterPro" id="IPR005829">
    <property type="entry name" value="Sugar_transporter_CS"/>
</dbReference>
<proteinExistence type="inferred from homology"/>
<dbReference type="SUPFAM" id="SSF103473">
    <property type="entry name" value="MFS general substrate transporter"/>
    <property type="match status" value="1"/>
</dbReference>
<evidence type="ECO:0000256" key="9">
    <source>
        <dbReference type="SAM" id="MobiDB-lite"/>
    </source>
</evidence>
<evidence type="ECO:0000256" key="7">
    <source>
        <dbReference type="ARBA" id="ARBA00049119"/>
    </source>
</evidence>
<feature type="transmembrane region" description="Helical" evidence="10">
    <location>
        <begin position="375"/>
        <end position="394"/>
    </location>
</feature>
<comment type="catalytic activity">
    <reaction evidence="7">
        <text>myo-inositol(out) + H(+)(out) = myo-inositol(in) + H(+)(in)</text>
        <dbReference type="Rhea" id="RHEA:60364"/>
        <dbReference type="ChEBI" id="CHEBI:15378"/>
        <dbReference type="ChEBI" id="CHEBI:17268"/>
    </reaction>
</comment>
<feature type="region of interest" description="Disordered" evidence="9">
    <location>
        <begin position="508"/>
        <end position="534"/>
    </location>
</feature>
<feature type="transmembrane region" description="Helical" evidence="10">
    <location>
        <begin position="304"/>
        <end position="325"/>
    </location>
</feature>
<dbReference type="PANTHER" id="PTHR48022:SF91">
    <property type="entry name" value="MAJOR FACILITATOR SUPERFAMILY (MFS) PROFILE DOMAIN-CONTAINING PROTEIN-RELATED"/>
    <property type="match status" value="1"/>
</dbReference>
<dbReference type="GO" id="GO:0016020">
    <property type="term" value="C:membrane"/>
    <property type="evidence" value="ECO:0007669"/>
    <property type="project" value="UniProtKB-SubCell"/>
</dbReference>
<feature type="domain" description="Major facilitator superfamily (MFS) profile" evidence="11">
    <location>
        <begin position="9"/>
        <end position="467"/>
    </location>
</feature>
<evidence type="ECO:0000256" key="8">
    <source>
        <dbReference type="RuleBase" id="RU003346"/>
    </source>
</evidence>
<keyword evidence="3 8" id="KW-0813">Transport</keyword>
<reference evidence="12 13" key="1">
    <citation type="journal article" date="2016" name="Mol. Biol. Evol.">
        <title>Comparative Genomics of Early-Diverging Mushroom-Forming Fungi Provides Insights into the Origins of Lignocellulose Decay Capabilities.</title>
        <authorList>
            <person name="Nagy L.G."/>
            <person name="Riley R."/>
            <person name="Tritt A."/>
            <person name="Adam C."/>
            <person name="Daum C."/>
            <person name="Floudas D."/>
            <person name="Sun H."/>
            <person name="Yadav J.S."/>
            <person name="Pangilinan J."/>
            <person name="Larsson K.H."/>
            <person name="Matsuura K."/>
            <person name="Barry K."/>
            <person name="Labutti K."/>
            <person name="Kuo R."/>
            <person name="Ohm R.A."/>
            <person name="Bhattacharya S.S."/>
            <person name="Shirouzu T."/>
            <person name="Yoshinaga Y."/>
            <person name="Martin F.M."/>
            <person name="Grigoriev I.V."/>
            <person name="Hibbett D.S."/>
        </authorList>
    </citation>
    <scope>NUCLEOTIDE SEQUENCE [LARGE SCALE GENOMIC DNA]</scope>
    <source>
        <strain evidence="12 13">HHB12029</strain>
    </source>
</reference>
<feature type="transmembrane region" description="Helical" evidence="10">
    <location>
        <begin position="6"/>
        <end position="37"/>
    </location>
</feature>
<evidence type="ECO:0000259" key="11">
    <source>
        <dbReference type="PROSITE" id="PS50850"/>
    </source>
</evidence>
<dbReference type="STRING" id="1314781.A0A165MHL8"/>
<keyword evidence="13" id="KW-1185">Reference proteome</keyword>
<dbReference type="PROSITE" id="PS50850">
    <property type="entry name" value="MFS"/>
    <property type="match status" value="1"/>
</dbReference>
<dbReference type="CDD" id="cd17356">
    <property type="entry name" value="MFS_HXT"/>
    <property type="match status" value="1"/>
</dbReference>
<feature type="transmembrane region" description="Helical" evidence="10">
    <location>
        <begin position="443"/>
        <end position="463"/>
    </location>
</feature>
<evidence type="ECO:0000256" key="6">
    <source>
        <dbReference type="ARBA" id="ARBA00023136"/>
    </source>
</evidence>
<feature type="transmembrane region" description="Helical" evidence="10">
    <location>
        <begin position="415"/>
        <end position="437"/>
    </location>
</feature>
<evidence type="ECO:0000256" key="2">
    <source>
        <dbReference type="ARBA" id="ARBA00010992"/>
    </source>
</evidence>
<dbReference type="PROSITE" id="PS00217">
    <property type="entry name" value="SUGAR_TRANSPORT_2"/>
    <property type="match status" value="1"/>
</dbReference>
<comment type="subcellular location">
    <subcellularLocation>
        <location evidence="1">Membrane</location>
        <topology evidence="1">Multi-pass membrane protein</topology>
    </subcellularLocation>
</comment>
<feature type="transmembrane region" description="Helical" evidence="10">
    <location>
        <begin position="89"/>
        <end position="106"/>
    </location>
</feature>
<gene>
    <name evidence="12" type="ORF">EXIGLDRAFT_250744</name>
</gene>
<keyword evidence="4 10" id="KW-0812">Transmembrane</keyword>
<dbReference type="Proteomes" id="UP000077266">
    <property type="component" value="Unassembled WGS sequence"/>
</dbReference>
<dbReference type="EMBL" id="KV425911">
    <property type="protein sequence ID" value="KZV99278.1"/>
    <property type="molecule type" value="Genomic_DNA"/>
</dbReference>
<sequence>MLNGKAILFCFFVAFGGFLFGYDIGVISGCLIMPDFIDRFGEFDQAENQMVLTASRQSIITSLLSAGTFVGALGQAFTSDLKHGRKGSIFIWSTIFTIGVAIQTATDRSIAQITIGRFIAGLGVGALSAIVPLYIGESAPKKIRGSLLALYQLQIIFGLMMSQVFDLATHAVKGSASWRVPVGLQMVWGLILIFGILLLPESPRHLLGLGRETDARRAIAGLNSVKESDPVVDEVVAELSVAIREENEGGKATWAECFSTRNMLWKRTGNGMMLQFIQQLNGQNFYYYYGDTFFQSAGTELSPYVIQVILGAVSVCGTIPALYFIEKLGRRKSLLIGAVWEAVCALIAGLVGHFLSATPAQLKAGVPLTAQNRAAGDTLIAFAVLHVFGFNMFWGPTPWVYLGESFPLRVRAKGIALGSATNWIWNFLLGFFAPRIAADIGPLILLIFFGMLVFGFVFVWLCVPEVKGLSLEEIDELYRSGVKPWHSANWKPTGGRYAHRGEILEHEKGATHVGGAAEGSEGSVREEPEKKDSV</sequence>
<dbReference type="PRINTS" id="PR00171">
    <property type="entry name" value="SUGRTRNSPORT"/>
</dbReference>
<feature type="transmembrane region" description="Helical" evidence="10">
    <location>
        <begin position="148"/>
        <end position="168"/>
    </location>
</feature>
<dbReference type="PROSITE" id="PS00216">
    <property type="entry name" value="SUGAR_TRANSPORT_1"/>
    <property type="match status" value="1"/>
</dbReference>
<accession>A0A165MHL8</accession>
<feature type="compositionally biased region" description="Basic and acidic residues" evidence="9">
    <location>
        <begin position="523"/>
        <end position="534"/>
    </location>
</feature>
<evidence type="ECO:0000256" key="3">
    <source>
        <dbReference type="ARBA" id="ARBA00022448"/>
    </source>
</evidence>
<dbReference type="Gene3D" id="1.20.1250.20">
    <property type="entry name" value="MFS general substrate transporter like domains"/>
    <property type="match status" value="1"/>
</dbReference>
<dbReference type="PANTHER" id="PTHR48022">
    <property type="entry name" value="PLASTIDIC GLUCOSE TRANSPORTER 4"/>
    <property type="match status" value="1"/>
</dbReference>
<feature type="transmembrane region" description="Helical" evidence="10">
    <location>
        <begin position="180"/>
        <end position="199"/>
    </location>
</feature>
<evidence type="ECO:0000256" key="10">
    <source>
        <dbReference type="SAM" id="Phobius"/>
    </source>
</evidence>
<name>A0A165MHL8_EXIGL</name>
<evidence type="ECO:0000313" key="13">
    <source>
        <dbReference type="Proteomes" id="UP000077266"/>
    </source>
</evidence>
<evidence type="ECO:0000256" key="4">
    <source>
        <dbReference type="ARBA" id="ARBA00022692"/>
    </source>
</evidence>
<dbReference type="GO" id="GO:0005351">
    <property type="term" value="F:carbohydrate:proton symporter activity"/>
    <property type="evidence" value="ECO:0007669"/>
    <property type="project" value="TreeGrafter"/>
</dbReference>
<feature type="transmembrane region" description="Helical" evidence="10">
    <location>
        <begin position="118"/>
        <end position="136"/>
    </location>
</feature>
<evidence type="ECO:0000256" key="1">
    <source>
        <dbReference type="ARBA" id="ARBA00004141"/>
    </source>
</evidence>
<dbReference type="Pfam" id="PF00083">
    <property type="entry name" value="Sugar_tr"/>
    <property type="match status" value="1"/>
</dbReference>
<dbReference type="InterPro" id="IPR050360">
    <property type="entry name" value="MFS_Sugar_Transporters"/>
</dbReference>
<keyword evidence="6 10" id="KW-0472">Membrane</keyword>
<evidence type="ECO:0000256" key="5">
    <source>
        <dbReference type="ARBA" id="ARBA00022989"/>
    </source>
</evidence>
<feature type="transmembrane region" description="Helical" evidence="10">
    <location>
        <begin position="334"/>
        <end position="355"/>
    </location>
</feature>